<dbReference type="Pfam" id="PF03597">
    <property type="entry name" value="FixS"/>
    <property type="match status" value="1"/>
</dbReference>
<accession>A0A380MY84</accession>
<dbReference type="RefSeq" id="WP_115218347.1">
    <property type="nucleotide sequence ID" value="NZ_UHIA01000004.1"/>
</dbReference>
<dbReference type="EMBL" id="UHIA01000004">
    <property type="protein sequence ID" value="SUO96651.1"/>
    <property type="molecule type" value="Genomic_DNA"/>
</dbReference>
<protein>
    <submittedName>
        <fullName evidence="2">Uncharacterized protein, possibly involved in nitrogen fixation</fullName>
    </submittedName>
</protein>
<sequence>MEILFLLIPISLVLVVAAVFAFRWALKSRQFEDLDTPSMIPLLDDTPEERARQTTKESAHE</sequence>
<dbReference type="InterPro" id="IPR004714">
    <property type="entry name" value="Cyt_oxidase_maturation_cbb3"/>
</dbReference>
<reference evidence="2 3" key="1">
    <citation type="submission" date="2018-06" db="EMBL/GenBank/DDBJ databases">
        <authorList>
            <consortium name="Pathogen Informatics"/>
            <person name="Doyle S."/>
        </authorList>
    </citation>
    <scope>NUCLEOTIDE SEQUENCE [LARGE SCALE GENOMIC DNA]</scope>
    <source>
        <strain evidence="2 3">NCTC10717</strain>
    </source>
</reference>
<dbReference type="AlphaFoldDB" id="A0A380MY84"/>
<feature type="compositionally biased region" description="Basic and acidic residues" evidence="1">
    <location>
        <begin position="48"/>
        <end position="61"/>
    </location>
</feature>
<evidence type="ECO:0000256" key="1">
    <source>
        <dbReference type="SAM" id="MobiDB-lite"/>
    </source>
</evidence>
<dbReference type="PANTHER" id="PTHR41532">
    <property type="entry name" value="FIXS PROTEIN"/>
    <property type="match status" value="1"/>
</dbReference>
<evidence type="ECO:0000313" key="2">
    <source>
        <dbReference type="EMBL" id="SUO96651.1"/>
    </source>
</evidence>
<dbReference type="OrthoDB" id="9802763at2"/>
<evidence type="ECO:0000313" key="3">
    <source>
        <dbReference type="Proteomes" id="UP000254575"/>
    </source>
</evidence>
<feature type="region of interest" description="Disordered" evidence="1">
    <location>
        <begin position="42"/>
        <end position="61"/>
    </location>
</feature>
<name>A0A380MY84_9GAMM</name>
<dbReference type="Proteomes" id="UP000254575">
    <property type="component" value="Unassembled WGS sequence"/>
</dbReference>
<keyword evidence="3" id="KW-1185">Reference proteome</keyword>
<dbReference type="NCBIfam" id="TIGR00847">
    <property type="entry name" value="ccoS"/>
    <property type="match status" value="1"/>
</dbReference>
<organism evidence="2 3">
    <name type="scientific">Suttonella indologenes</name>
    <dbReference type="NCBI Taxonomy" id="13276"/>
    <lineage>
        <taxon>Bacteria</taxon>
        <taxon>Pseudomonadati</taxon>
        <taxon>Pseudomonadota</taxon>
        <taxon>Gammaproteobacteria</taxon>
        <taxon>Cardiobacteriales</taxon>
        <taxon>Cardiobacteriaceae</taxon>
        <taxon>Suttonella</taxon>
    </lineage>
</organism>
<gene>
    <name evidence="2" type="ORF">NCTC10717_01094</name>
</gene>
<dbReference type="PANTHER" id="PTHR41532:SF1">
    <property type="entry name" value="FIXS PROTEIN"/>
    <property type="match status" value="1"/>
</dbReference>
<proteinExistence type="predicted"/>